<reference evidence="1" key="1">
    <citation type="submission" date="2021-06" db="EMBL/GenBank/DDBJ databases">
        <authorList>
            <person name="Kallberg Y."/>
            <person name="Tangrot J."/>
            <person name="Rosling A."/>
        </authorList>
    </citation>
    <scope>NUCLEOTIDE SEQUENCE</scope>
    <source>
        <strain evidence="1">28 12/20/2015</strain>
    </source>
</reference>
<sequence length="49" mass="5787">MELQEIINEKFRNNKISDKQILQALEFVLKVHPPLLSEKNVLQMLLKLV</sequence>
<evidence type="ECO:0000313" key="1">
    <source>
        <dbReference type="EMBL" id="CAG8476202.1"/>
    </source>
</evidence>
<protein>
    <submittedName>
        <fullName evidence="1">2836_t:CDS:1</fullName>
    </submittedName>
</protein>
<dbReference type="EMBL" id="CAJVPW010001133">
    <property type="protein sequence ID" value="CAG8476202.1"/>
    <property type="molecule type" value="Genomic_DNA"/>
</dbReference>
<gene>
    <name evidence="1" type="ORF">SPELUC_LOCUS1919</name>
</gene>
<accession>A0ACA9KK62</accession>
<keyword evidence="2" id="KW-1185">Reference proteome</keyword>
<evidence type="ECO:0000313" key="2">
    <source>
        <dbReference type="Proteomes" id="UP000789366"/>
    </source>
</evidence>
<dbReference type="Proteomes" id="UP000789366">
    <property type="component" value="Unassembled WGS sequence"/>
</dbReference>
<name>A0ACA9KK62_9GLOM</name>
<proteinExistence type="predicted"/>
<comment type="caution">
    <text evidence="1">The sequence shown here is derived from an EMBL/GenBank/DDBJ whole genome shotgun (WGS) entry which is preliminary data.</text>
</comment>
<organism evidence="1 2">
    <name type="scientific">Cetraspora pellucida</name>
    <dbReference type="NCBI Taxonomy" id="1433469"/>
    <lineage>
        <taxon>Eukaryota</taxon>
        <taxon>Fungi</taxon>
        <taxon>Fungi incertae sedis</taxon>
        <taxon>Mucoromycota</taxon>
        <taxon>Glomeromycotina</taxon>
        <taxon>Glomeromycetes</taxon>
        <taxon>Diversisporales</taxon>
        <taxon>Gigasporaceae</taxon>
        <taxon>Cetraspora</taxon>
    </lineage>
</organism>